<dbReference type="OrthoDB" id="1708403at2759"/>
<evidence type="ECO:0000256" key="4">
    <source>
        <dbReference type="ARBA" id="ARBA00022833"/>
    </source>
</evidence>
<keyword evidence="6" id="KW-0804">Transcription</keyword>
<dbReference type="SUPFAM" id="SSF57667">
    <property type="entry name" value="beta-beta-alpha zinc fingers"/>
    <property type="match status" value="1"/>
</dbReference>
<keyword evidence="4" id="KW-0862">Zinc</keyword>
<keyword evidence="3 8" id="KW-0863">Zinc-finger</keyword>
<dbReference type="GO" id="GO:0008270">
    <property type="term" value="F:zinc ion binding"/>
    <property type="evidence" value="ECO:0007669"/>
    <property type="project" value="UniProtKB-KW"/>
</dbReference>
<evidence type="ECO:0000313" key="11">
    <source>
        <dbReference type="Proteomes" id="UP001153076"/>
    </source>
</evidence>
<comment type="subcellular location">
    <subcellularLocation>
        <location evidence="1">Nucleus</location>
    </subcellularLocation>
</comment>
<dbReference type="PANTHER" id="PTHR45801">
    <property type="entry name" value="OS07G0101800 PROTEIN"/>
    <property type="match status" value="1"/>
</dbReference>
<keyword evidence="2" id="KW-0479">Metal-binding</keyword>
<protein>
    <recommendedName>
        <fullName evidence="9">C2H2-type domain-containing protein</fullName>
    </recommendedName>
</protein>
<dbReference type="PROSITE" id="PS50157">
    <property type="entry name" value="ZINC_FINGER_C2H2_2"/>
    <property type="match status" value="1"/>
</dbReference>
<dbReference type="InterPro" id="IPR013087">
    <property type="entry name" value="Znf_C2H2_type"/>
</dbReference>
<name>A0A9Q1Q9R6_9CARY</name>
<reference evidence="10" key="1">
    <citation type="submission" date="2022-04" db="EMBL/GenBank/DDBJ databases">
        <title>Carnegiea gigantea Genome sequencing and assembly v2.</title>
        <authorList>
            <person name="Copetti D."/>
            <person name="Sanderson M.J."/>
            <person name="Burquez A."/>
            <person name="Wojciechowski M.F."/>
        </authorList>
    </citation>
    <scope>NUCLEOTIDE SEQUENCE</scope>
    <source>
        <strain evidence="10">SGP5-SGP5p</strain>
        <tissue evidence="10">Aerial part</tissue>
    </source>
</reference>
<accession>A0A9Q1Q9R6</accession>
<evidence type="ECO:0000256" key="5">
    <source>
        <dbReference type="ARBA" id="ARBA00023015"/>
    </source>
</evidence>
<evidence type="ECO:0000313" key="10">
    <source>
        <dbReference type="EMBL" id="KAJ8434203.1"/>
    </source>
</evidence>
<dbReference type="PROSITE" id="PS00028">
    <property type="entry name" value="ZINC_FINGER_C2H2_1"/>
    <property type="match status" value="1"/>
</dbReference>
<dbReference type="AlphaFoldDB" id="A0A9Q1Q9R6"/>
<proteinExistence type="predicted"/>
<gene>
    <name evidence="10" type="ORF">Cgig2_004674</name>
</gene>
<evidence type="ECO:0000259" key="9">
    <source>
        <dbReference type="PROSITE" id="PS50157"/>
    </source>
</evidence>
<sequence length="166" mass="18739">MRNYNTTEEEQEEEEEGDSWELARAFAEDAIRSTTWPPRSCTCSFCRREFRSAQALGGHMNVHRRDRVRLQQAQFNQDRPAGTSLMSASADDSLLNCCRGHGGCGGDGTVGLCPFYNNYQLGNYDYSDYTTEMSNNGSKDIKLINIEEEAINEELDLELRLGHIPA</sequence>
<evidence type="ECO:0000256" key="1">
    <source>
        <dbReference type="ARBA" id="ARBA00004123"/>
    </source>
</evidence>
<dbReference type="InterPro" id="IPR036236">
    <property type="entry name" value="Znf_C2H2_sf"/>
</dbReference>
<comment type="caution">
    <text evidence="10">The sequence shown here is derived from an EMBL/GenBank/DDBJ whole genome shotgun (WGS) entry which is preliminary data.</text>
</comment>
<dbReference type="EMBL" id="JAKOGI010000494">
    <property type="protein sequence ID" value="KAJ8434203.1"/>
    <property type="molecule type" value="Genomic_DNA"/>
</dbReference>
<dbReference type="Proteomes" id="UP001153076">
    <property type="component" value="Unassembled WGS sequence"/>
</dbReference>
<keyword evidence="11" id="KW-1185">Reference proteome</keyword>
<dbReference type="InterPro" id="IPR052426">
    <property type="entry name" value="Plant_dev_regulator"/>
</dbReference>
<evidence type="ECO:0000256" key="8">
    <source>
        <dbReference type="PROSITE-ProRule" id="PRU00042"/>
    </source>
</evidence>
<organism evidence="10 11">
    <name type="scientific">Carnegiea gigantea</name>
    <dbReference type="NCBI Taxonomy" id="171969"/>
    <lineage>
        <taxon>Eukaryota</taxon>
        <taxon>Viridiplantae</taxon>
        <taxon>Streptophyta</taxon>
        <taxon>Embryophyta</taxon>
        <taxon>Tracheophyta</taxon>
        <taxon>Spermatophyta</taxon>
        <taxon>Magnoliopsida</taxon>
        <taxon>eudicotyledons</taxon>
        <taxon>Gunneridae</taxon>
        <taxon>Pentapetalae</taxon>
        <taxon>Caryophyllales</taxon>
        <taxon>Cactineae</taxon>
        <taxon>Cactaceae</taxon>
        <taxon>Cactoideae</taxon>
        <taxon>Echinocereeae</taxon>
        <taxon>Carnegiea</taxon>
    </lineage>
</organism>
<evidence type="ECO:0000256" key="2">
    <source>
        <dbReference type="ARBA" id="ARBA00022723"/>
    </source>
</evidence>
<evidence type="ECO:0000256" key="6">
    <source>
        <dbReference type="ARBA" id="ARBA00023163"/>
    </source>
</evidence>
<dbReference type="GO" id="GO:0005634">
    <property type="term" value="C:nucleus"/>
    <property type="evidence" value="ECO:0007669"/>
    <property type="project" value="UniProtKB-SubCell"/>
</dbReference>
<keyword evidence="7" id="KW-0539">Nucleus</keyword>
<evidence type="ECO:0000256" key="3">
    <source>
        <dbReference type="ARBA" id="ARBA00022771"/>
    </source>
</evidence>
<feature type="domain" description="C2H2-type" evidence="9">
    <location>
        <begin position="41"/>
        <end position="68"/>
    </location>
</feature>
<keyword evidence="5" id="KW-0805">Transcription regulation</keyword>
<dbReference type="PANTHER" id="PTHR45801:SF107">
    <property type="entry name" value="TRANSCRIPTIONAL REGULATOR SUPERMAN-LIKE"/>
    <property type="match status" value="1"/>
</dbReference>
<evidence type="ECO:0000256" key="7">
    <source>
        <dbReference type="ARBA" id="ARBA00023242"/>
    </source>
</evidence>